<sequence length="267" mass="29694">MVFVSTFLIASCITHVIGSALPNLPATDLVMRQNKPAGMIIILSNDEDLKKIHEAMQNLKRQNAPSKLPYIQSVLSYPTCTPAATYLHTILKTIADVQVSENVNVDEIVSNSNDSEVPISVKTGTAKGHWSEKSWKIGLGFDLGKPPFTAKFSGEYSVAEKTTVLETVDFTWQGKCPPKTECQVRMTGKCTREPYAYCLTGDLARVERSLCTDPGFKEWGCNLIKQRIADRCHKVRDFVDCTVSFPLMKSDGKLRTIRYLEQIPLSG</sequence>
<evidence type="ECO:0000313" key="1">
    <source>
        <dbReference type="EMBL" id="KAI2386929.1"/>
    </source>
</evidence>
<reference evidence="1" key="1">
    <citation type="journal article" date="2022" name="bioRxiv">
        <title>Population genetic analysis of Ophidiomyces ophidiicola, the causative agent of snake fungal disease, indicates recent introductions to the USA.</title>
        <authorList>
            <person name="Ladner J.T."/>
            <person name="Palmer J.M."/>
            <person name="Ettinger C.L."/>
            <person name="Stajich J.E."/>
            <person name="Farrell T.M."/>
            <person name="Glorioso B.M."/>
            <person name="Lawson B."/>
            <person name="Price S.J."/>
            <person name="Stengle A.G."/>
            <person name="Grear D.A."/>
            <person name="Lorch J.M."/>
        </authorList>
    </citation>
    <scope>NUCLEOTIDE SEQUENCE</scope>
    <source>
        <strain evidence="1">NWHC 24266-5</strain>
    </source>
</reference>
<gene>
    <name evidence="1" type="ORF">LOY88_003310</name>
</gene>
<dbReference type="EMBL" id="JALBCA010000043">
    <property type="protein sequence ID" value="KAI2386929.1"/>
    <property type="molecule type" value="Genomic_DNA"/>
</dbReference>
<protein>
    <submittedName>
        <fullName evidence="1">Uncharacterized protein</fullName>
    </submittedName>
</protein>
<name>A0ACB8UX33_9EURO</name>
<proteinExistence type="predicted"/>
<organism evidence="1">
    <name type="scientific">Ophidiomyces ophidiicola</name>
    <dbReference type="NCBI Taxonomy" id="1387563"/>
    <lineage>
        <taxon>Eukaryota</taxon>
        <taxon>Fungi</taxon>
        <taxon>Dikarya</taxon>
        <taxon>Ascomycota</taxon>
        <taxon>Pezizomycotina</taxon>
        <taxon>Eurotiomycetes</taxon>
        <taxon>Eurotiomycetidae</taxon>
        <taxon>Onygenales</taxon>
        <taxon>Onygenaceae</taxon>
        <taxon>Ophidiomyces</taxon>
    </lineage>
</organism>
<accession>A0ACB8UX33</accession>
<comment type="caution">
    <text evidence="1">The sequence shown here is derived from an EMBL/GenBank/DDBJ whole genome shotgun (WGS) entry which is preliminary data.</text>
</comment>